<sequence length="137" mass="15819">MLLGLIFYTARNATNENMISETNNDTEISLEQALNNFHDRDFDSFLKYFESNDNDDTFNSKMEEMETDGQKEDTNEDSELNQDVKRDSIELNGETTTESNGNITCANEDFENFYKNSMVQETNSEEENSAEKNNESE</sequence>
<reference evidence="2" key="1">
    <citation type="journal article" date="2024" name="BMC Genomics">
        <title>Functional annotation of a divergent genome using sequence and structure-based similarity.</title>
        <authorList>
            <person name="Svedberg D."/>
            <person name="Winiger R.R."/>
            <person name="Berg A."/>
            <person name="Sharma H."/>
            <person name="Tellgren-Roth C."/>
            <person name="Debrunner-Vossbrinck B.A."/>
            <person name="Vossbrinck C.R."/>
            <person name="Barandun J."/>
        </authorList>
    </citation>
    <scope>NUCLEOTIDE SEQUENCE</scope>
    <source>
        <strain evidence="2">Illinois isolate</strain>
    </source>
</reference>
<feature type="compositionally biased region" description="Polar residues" evidence="1">
    <location>
        <begin position="93"/>
        <end position="105"/>
    </location>
</feature>
<evidence type="ECO:0000313" key="3">
    <source>
        <dbReference type="Proteomes" id="UP001334084"/>
    </source>
</evidence>
<protein>
    <submittedName>
        <fullName evidence="2">SP-containing protein</fullName>
    </submittedName>
</protein>
<proteinExistence type="predicted"/>
<dbReference type="AlphaFoldDB" id="A0AAX4JFU2"/>
<dbReference type="KEGG" id="vnx:VNE69_11022"/>
<evidence type="ECO:0000313" key="2">
    <source>
        <dbReference type="EMBL" id="WUR04852.1"/>
    </source>
</evidence>
<feature type="compositionally biased region" description="Basic and acidic residues" evidence="1">
    <location>
        <begin position="61"/>
        <end position="73"/>
    </location>
</feature>
<keyword evidence="3" id="KW-1185">Reference proteome</keyword>
<dbReference type="Proteomes" id="UP001334084">
    <property type="component" value="Chromosome 11"/>
</dbReference>
<dbReference type="GeneID" id="90542696"/>
<gene>
    <name evidence="2" type="ORF">VNE69_11022</name>
</gene>
<accession>A0AAX4JFU2</accession>
<dbReference type="EMBL" id="CP142736">
    <property type="protein sequence ID" value="WUR04852.1"/>
    <property type="molecule type" value="Genomic_DNA"/>
</dbReference>
<dbReference type="RefSeq" id="XP_065330997.1">
    <property type="nucleotide sequence ID" value="XM_065474925.1"/>
</dbReference>
<organism evidence="2 3">
    <name type="scientific">Vairimorpha necatrix</name>
    <dbReference type="NCBI Taxonomy" id="6039"/>
    <lineage>
        <taxon>Eukaryota</taxon>
        <taxon>Fungi</taxon>
        <taxon>Fungi incertae sedis</taxon>
        <taxon>Microsporidia</taxon>
        <taxon>Nosematidae</taxon>
        <taxon>Vairimorpha</taxon>
    </lineage>
</organism>
<evidence type="ECO:0000256" key="1">
    <source>
        <dbReference type="SAM" id="MobiDB-lite"/>
    </source>
</evidence>
<feature type="region of interest" description="Disordered" evidence="1">
    <location>
        <begin position="52"/>
        <end position="137"/>
    </location>
</feature>
<name>A0AAX4JFU2_9MICR</name>